<dbReference type="HOGENOM" id="CLU_1358831_0_0_11"/>
<keyword evidence="2" id="KW-1185">Reference proteome</keyword>
<reference evidence="1 2" key="2">
    <citation type="journal article" date="2010" name="Stand. Genomic Sci.">
        <title>Complete genome sequence of Gordonia bronchialis type strain (3410).</title>
        <authorList>
            <person name="Ivanova N."/>
            <person name="Sikorski J."/>
            <person name="Jando M."/>
            <person name="Lapidus A."/>
            <person name="Nolan M."/>
            <person name="Lucas S."/>
            <person name="Del Rio T.G."/>
            <person name="Tice H."/>
            <person name="Copeland A."/>
            <person name="Cheng J.F."/>
            <person name="Chen F."/>
            <person name="Bruce D."/>
            <person name="Goodwin L."/>
            <person name="Pitluck S."/>
            <person name="Mavromatis K."/>
            <person name="Ovchinnikova G."/>
            <person name="Pati A."/>
            <person name="Chen A."/>
            <person name="Palaniappan K."/>
            <person name="Land M."/>
            <person name="Hauser L."/>
            <person name="Chang Y.J."/>
            <person name="Jeffries C.D."/>
            <person name="Chain P."/>
            <person name="Saunders E."/>
            <person name="Han C."/>
            <person name="Detter J.C."/>
            <person name="Brettin T."/>
            <person name="Rohde M."/>
            <person name="Goker M."/>
            <person name="Bristow J."/>
            <person name="Eisen J.A."/>
            <person name="Markowitz V."/>
            <person name="Hugenholtz P."/>
            <person name="Klenk H.P."/>
            <person name="Kyrpides N.C."/>
        </authorList>
    </citation>
    <scope>NUCLEOTIDE SEQUENCE [LARGE SCALE GENOMIC DNA]</scope>
    <source>
        <strain evidence="2">ATCC 25592 / DSM 43247 / BCRC 13721 / JCM 3198 / KCTC 3076 / NBRC 16047 / NCTC 10667</strain>
    </source>
</reference>
<protein>
    <submittedName>
        <fullName evidence="1">Uncharacterized protein</fullName>
    </submittedName>
</protein>
<name>D0LEF1_GORB4</name>
<organism evidence="1 2">
    <name type="scientific">Gordonia bronchialis (strain ATCC 25592 / DSM 43247 / BCRC 13721 / JCM 3198 / KCTC 3076 / NBRC 16047 / NCTC 10667)</name>
    <name type="common">Rhodococcus bronchialis</name>
    <dbReference type="NCBI Taxonomy" id="526226"/>
    <lineage>
        <taxon>Bacteria</taxon>
        <taxon>Bacillati</taxon>
        <taxon>Actinomycetota</taxon>
        <taxon>Actinomycetes</taxon>
        <taxon>Mycobacteriales</taxon>
        <taxon>Gordoniaceae</taxon>
        <taxon>Gordonia</taxon>
    </lineage>
</organism>
<dbReference type="EMBL" id="CP001802">
    <property type="protein sequence ID" value="ACY19869.1"/>
    <property type="molecule type" value="Genomic_DNA"/>
</dbReference>
<gene>
    <name evidence="1" type="ordered locus">Gbro_0539</name>
</gene>
<dbReference type="Proteomes" id="UP000001219">
    <property type="component" value="Chromosome"/>
</dbReference>
<dbReference type="KEGG" id="gbr:Gbro_0539"/>
<dbReference type="RefSeq" id="WP_012832457.1">
    <property type="nucleotide sequence ID" value="NC_013441.1"/>
</dbReference>
<dbReference type="AlphaFoldDB" id="D0LEF1"/>
<evidence type="ECO:0000313" key="2">
    <source>
        <dbReference type="Proteomes" id="UP000001219"/>
    </source>
</evidence>
<sequence>MLLTTTQTADTIRDGLGRDGHEPSVFADKVVSLAHAGSLTNVGSGARYMFDQAQVEEFVARTRFVIDLDEVRALHPDGLVYRVSVKPRQPRSAVYHVRGVTYSWVGVDFTDNPAGDDELGGWAGVWPVNRELLAELVDERALVYASMRDYVGPDHMRRIVDVEPVGDRYFFVTDPAPDPVREWLGSGAWISTPGGPICALV</sequence>
<reference evidence="2" key="1">
    <citation type="submission" date="2009-10" db="EMBL/GenBank/DDBJ databases">
        <title>The complete chromosome of Gordonia bronchialis DSM 43247.</title>
        <authorList>
            <consortium name="US DOE Joint Genome Institute (JGI-PGF)"/>
            <person name="Lucas S."/>
            <person name="Copeland A."/>
            <person name="Lapidus A."/>
            <person name="Glavina del Rio T."/>
            <person name="Dalin E."/>
            <person name="Tice H."/>
            <person name="Bruce D."/>
            <person name="Goodwin L."/>
            <person name="Pitluck S."/>
            <person name="Kyrpides N."/>
            <person name="Mavromatis K."/>
            <person name="Ivanova N."/>
            <person name="Ovchinnikova G."/>
            <person name="Saunders E."/>
            <person name="Brettin T."/>
            <person name="Detter J.C."/>
            <person name="Han C."/>
            <person name="Larimer F."/>
            <person name="Land M."/>
            <person name="Hauser L."/>
            <person name="Markowitz V."/>
            <person name="Cheng J.-F."/>
            <person name="Hugenholtz P."/>
            <person name="Woyke T."/>
            <person name="Wu D."/>
            <person name="Jando M."/>
            <person name="Schneider S."/>
            <person name="Goeker M."/>
            <person name="Klenk H.-P."/>
            <person name="Eisen J.A."/>
        </authorList>
    </citation>
    <scope>NUCLEOTIDE SEQUENCE [LARGE SCALE GENOMIC DNA]</scope>
    <source>
        <strain evidence="2">ATCC 25592 / DSM 43247 / BCRC 13721 / JCM 3198 / KCTC 3076 / NBRC 16047 / NCTC 10667</strain>
    </source>
</reference>
<evidence type="ECO:0000313" key="1">
    <source>
        <dbReference type="EMBL" id="ACY19869.1"/>
    </source>
</evidence>
<dbReference type="eggNOG" id="ENOG5031WBW">
    <property type="taxonomic scope" value="Bacteria"/>
</dbReference>
<proteinExistence type="predicted"/>
<accession>D0LEF1</accession>